<dbReference type="InterPro" id="IPR001584">
    <property type="entry name" value="Integrase_cat-core"/>
</dbReference>
<keyword evidence="3" id="KW-0863">Zinc-finger</keyword>
<proteinExistence type="predicted"/>
<evidence type="ECO:0000313" key="7">
    <source>
        <dbReference type="EMBL" id="VFQ85200.1"/>
    </source>
</evidence>
<dbReference type="SMART" id="SM00343">
    <property type="entry name" value="ZnF_C2HC"/>
    <property type="match status" value="1"/>
</dbReference>
<dbReference type="Pfam" id="PF07727">
    <property type="entry name" value="RVT_2"/>
    <property type="match status" value="1"/>
</dbReference>
<dbReference type="GO" id="GO:0003676">
    <property type="term" value="F:nucleic acid binding"/>
    <property type="evidence" value="ECO:0007669"/>
    <property type="project" value="InterPro"/>
</dbReference>
<dbReference type="GO" id="GO:0015074">
    <property type="term" value="P:DNA integration"/>
    <property type="evidence" value="ECO:0007669"/>
    <property type="project" value="InterPro"/>
</dbReference>
<dbReference type="InterPro" id="IPR012337">
    <property type="entry name" value="RNaseH-like_sf"/>
</dbReference>
<feature type="domain" description="Integrase catalytic" evidence="6">
    <location>
        <begin position="234"/>
        <end position="330"/>
    </location>
</feature>
<feature type="domain" description="CCHC-type" evidence="5">
    <location>
        <begin position="200"/>
        <end position="213"/>
    </location>
</feature>
<evidence type="ECO:0000313" key="8">
    <source>
        <dbReference type="Proteomes" id="UP000595140"/>
    </source>
</evidence>
<dbReference type="GO" id="GO:0008270">
    <property type="term" value="F:zinc ion binding"/>
    <property type="evidence" value="ECO:0007669"/>
    <property type="project" value="UniProtKB-KW"/>
</dbReference>
<dbReference type="PROSITE" id="PS50158">
    <property type="entry name" value="ZF_CCHC"/>
    <property type="match status" value="1"/>
</dbReference>
<dbReference type="InterPro" id="IPR001878">
    <property type="entry name" value="Znf_CCHC"/>
</dbReference>
<dbReference type="PANTHER" id="PTHR42648">
    <property type="entry name" value="TRANSPOSASE, PUTATIVE-RELATED"/>
    <property type="match status" value="1"/>
</dbReference>
<dbReference type="InterPro" id="IPR057670">
    <property type="entry name" value="SH3_retrovirus"/>
</dbReference>
<organism evidence="7 8">
    <name type="scientific">Cuscuta campestris</name>
    <dbReference type="NCBI Taxonomy" id="132261"/>
    <lineage>
        <taxon>Eukaryota</taxon>
        <taxon>Viridiplantae</taxon>
        <taxon>Streptophyta</taxon>
        <taxon>Embryophyta</taxon>
        <taxon>Tracheophyta</taxon>
        <taxon>Spermatophyta</taxon>
        <taxon>Magnoliopsida</taxon>
        <taxon>eudicotyledons</taxon>
        <taxon>Gunneridae</taxon>
        <taxon>Pentapetalae</taxon>
        <taxon>asterids</taxon>
        <taxon>lamiids</taxon>
        <taxon>Solanales</taxon>
        <taxon>Convolvulaceae</taxon>
        <taxon>Cuscuteae</taxon>
        <taxon>Cuscuta</taxon>
        <taxon>Cuscuta subgen. Grammica</taxon>
        <taxon>Cuscuta sect. Cleistogrammica</taxon>
    </lineage>
</organism>
<keyword evidence="3" id="KW-0862">Zinc</keyword>
<evidence type="ECO:0000256" key="4">
    <source>
        <dbReference type="SAM" id="MobiDB-lite"/>
    </source>
</evidence>
<dbReference type="EMBL" id="OOIL02002884">
    <property type="protein sequence ID" value="VFQ85200.1"/>
    <property type="molecule type" value="Genomic_DNA"/>
</dbReference>
<sequence length="508" mass="56916">MANNNNPFNLRYVLEKEKLSGTNFPDWEMNLKIVLECEKKLYVLTSEPPKAPEANALAAKITSYRNKLATGNLVGPHVLKMIGQIETLEKLDAPLHPMLAADLILGSLPAEYSQTVVNFYMNKLEMTMPELLKFLTTAEQSLGKGKGKSVLMVEGSIVAKKSGPHSPAGTKRKGSKKPNPASNSSSLKPKEGAKKKSVVCYYCGKKGHWRRNCAKLLAERKKGKKPQTSGKSIKTLRSDRGGEYLSLEFDDYLKEHGILSQHTPPGTPQLNGVSERRNRTLLDMVRSMISLTTLPESFWGYALKTAAHTLNRVPSKAVKSTPYELWHGRKPSFSYFKIWGCEAYVKRLLTSSKLEPKSDKVIFVGYPKETRGYEFYHPSDNKIFVARNGTFLEKEFLSAITSGRKSAKVCKLQHSIYGLKQASRSWYIRFDESISSFGFEKNSDESCVYKKVSGSVIVFLILYVNDILLMGNDIPALTSVKTWLSENFSMKDLGDASYVLGITIYRAR</sequence>
<gene>
    <name evidence="7" type="ORF">CCAM_LOCUS26976</name>
</gene>
<name>A0A484M8N7_9ASTE</name>
<dbReference type="InterPro" id="IPR036397">
    <property type="entry name" value="RNaseH_sf"/>
</dbReference>
<keyword evidence="1" id="KW-0479">Metal-binding</keyword>
<accession>A0A484M8N7</accession>
<feature type="region of interest" description="Disordered" evidence="4">
    <location>
        <begin position="160"/>
        <end position="190"/>
    </location>
</feature>
<evidence type="ECO:0000256" key="2">
    <source>
        <dbReference type="ARBA" id="ARBA00022801"/>
    </source>
</evidence>
<dbReference type="OrthoDB" id="1739418at2759"/>
<feature type="compositionally biased region" description="Low complexity" evidence="4">
    <location>
        <begin position="177"/>
        <end position="187"/>
    </location>
</feature>
<dbReference type="PROSITE" id="PS50994">
    <property type="entry name" value="INTEGRASE"/>
    <property type="match status" value="1"/>
</dbReference>
<protein>
    <recommendedName>
        <fullName evidence="9">Retrovirus-related Pol polyprotein from transposon TNT 1-94</fullName>
    </recommendedName>
</protein>
<dbReference type="SUPFAM" id="SSF53098">
    <property type="entry name" value="Ribonuclease H-like"/>
    <property type="match status" value="1"/>
</dbReference>
<dbReference type="InterPro" id="IPR013103">
    <property type="entry name" value="RVT_2"/>
</dbReference>
<dbReference type="InterPro" id="IPR043502">
    <property type="entry name" value="DNA/RNA_pol_sf"/>
</dbReference>
<evidence type="ECO:0000259" key="5">
    <source>
        <dbReference type="PROSITE" id="PS50158"/>
    </source>
</evidence>
<dbReference type="Pfam" id="PF25597">
    <property type="entry name" value="SH3_retrovirus"/>
    <property type="match status" value="1"/>
</dbReference>
<dbReference type="SUPFAM" id="SSF57756">
    <property type="entry name" value="Retrovirus zinc finger-like domains"/>
    <property type="match status" value="1"/>
</dbReference>
<dbReference type="InterPro" id="IPR039537">
    <property type="entry name" value="Retrotran_Ty1/copia-like"/>
</dbReference>
<dbReference type="SUPFAM" id="SSF56672">
    <property type="entry name" value="DNA/RNA polymerases"/>
    <property type="match status" value="1"/>
</dbReference>
<dbReference type="AlphaFoldDB" id="A0A484M8N7"/>
<evidence type="ECO:0008006" key="9">
    <source>
        <dbReference type="Google" id="ProtNLM"/>
    </source>
</evidence>
<reference evidence="7 8" key="1">
    <citation type="submission" date="2018-04" db="EMBL/GenBank/DDBJ databases">
        <authorList>
            <person name="Vogel A."/>
        </authorList>
    </citation>
    <scope>NUCLEOTIDE SEQUENCE [LARGE SCALE GENOMIC DNA]</scope>
</reference>
<evidence type="ECO:0000256" key="1">
    <source>
        <dbReference type="ARBA" id="ARBA00022723"/>
    </source>
</evidence>
<dbReference type="Pfam" id="PF00098">
    <property type="entry name" value="zf-CCHC"/>
    <property type="match status" value="1"/>
</dbReference>
<dbReference type="PANTHER" id="PTHR42648:SF27">
    <property type="entry name" value="RNA-DIRECTED DNA POLYMERASE"/>
    <property type="match status" value="1"/>
</dbReference>
<keyword evidence="8" id="KW-1185">Reference proteome</keyword>
<evidence type="ECO:0000259" key="6">
    <source>
        <dbReference type="PROSITE" id="PS50994"/>
    </source>
</evidence>
<dbReference type="Proteomes" id="UP000595140">
    <property type="component" value="Unassembled WGS sequence"/>
</dbReference>
<dbReference type="GO" id="GO:0016787">
    <property type="term" value="F:hydrolase activity"/>
    <property type="evidence" value="ECO:0007669"/>
    <property type="project" value="UniProtKB-KW"/>
</dbReference>
<dbReference type="Gene3D" id="3.30.420.10">
    <property type="entry name" value="Ribonuclease H-like superfamily/Ribonuclease H"/>
    <property type="match status" value="1"/>
</dbReference>
<evidence type="ECO:0000256" key="3">
    <source>
        <dbReference type="PROSITE-ProRule" id="PRU00047"/>
    </source>
</evidence>
<dbReference type="InterPro" id="IPR036875">
    <property type="entry name" value="Znf_CCHC_sf"/>
</dbReference>
<keyword evidence="2" id="KW-0378">Hydrolase</keyword>